<keyword evidence="1" id="KW-0689">Ribosomal protein</keyword>
<dbReference type="SUPFAM" id="SSF53137">
    <property type="entry name" value="Translational machinery components"/>
    <property type="match status" value="2"/>
</dbReference>
<dbReference type="EMBL" id="ALBS01000046">
    <property type="protein sequence ID" value="EJT51820.1"/>
    <property type="molecule type" value="Genomic_DNA"/>
</dbReference>
<dbReference type="HOGENOM" id="CLU_072439_0_1_1"/>
<dbReference type="OrthoDB" id="1654884at2759"/>
<name>J4UJ78_TRIAS</name>
<dbReference type="RefSeq" id="XP_014182682.1">
    <property type="nucleotide sequence ID" value="XM_014327207.1"/>
</dbReference>
<dbReference type="GO" id="GO:0005840">
    <property type="term" value="C:ribosome"/>
    <property type="evidence" value="ECO:0007669"/>
    <property type="project" value="UniProtKB-KW"/>
</dbReference>
<dbReference type="InterPro" id="IPR036967">
    <property type="entry name" value="Ribosomal_uS11_sf"/>
</dbReference>
<dbReference type="GeneID" id="25990470"/>
<accession>J4UJ78</accession>
<gene>
    <name evidence="3" type="ORF">A1Q1_06958</name>
</gene>
<dbReference type="KEGG" id="tasa:A1Q1_06958"/>
<dbReference type="Gene3D" id="3.30.420.80">
    <property type="entry name" value="Ribosomal protein S11"/>
    <property type="match status" value="1"/>
</dbReference>
<evidence type="ECO:0000313" key="3">
    <source>
        <dbReference type="EMBL" id="EJT51820.1"/>
    </source>
</evidence>
<keyword evidence="2" id="KW-0687">Ribonucleoprotein</keyword>
<comment type="caution">
    <text evidence="3">The sequence shown here is derived from an EMBL/GenBank/DDBJ whole genome shotgun (WGS) entry which is preliminary data.</text>
</comment>
<dbReference type="AlphaFoldDB" id="J4UJ78"/>
<dbReference type="Proteomes" id="UP000002748">
    <property type="component" value="Unassembled WGS sequence"/>
</dbReference>
<evidence type="ECO:0000256" key="2">
    <source>
        <dbReference type="ARBA" id="ARBA00023274"/>
    </source>
</evidence>
<organism evidence="3 4">
    <name type="scientific">Trichosporon asahii var. asahii (strain ATCC 90039 / CBS 2479 / JCM 2466 / KCTC 7840 / NBRC 103889/ NCYC 2677 / UAMH 7654)</name>
    <name type="common">Yeast</name>
    <dbReference type="NCBI Taxonomy" id="1186058"/>
    <lineage>
        <taxon>Eukaryota</taxon>
        <taxon>Fungi</taxon>
        <taxon>Dikarya</taxon>
        <taxon>Basidiomycota</taxon>
        <taxon>Agaricomycotina</taxon>
        <taxon>Tremellomycetes</taxon>
        <taxon>Trichosporonales</taxon>
        <taxon>Trichosporonaceae</taxon>
        <taxon>Trichosporon</taxon>
    </lineage>
</organism>
<proteinExistence type="predicted"/>
<dbReference type="GO" id="GO:0006412">
    <property type="term" value="P:translation"/>
    <property type="evidence" value="ECO:0007669"/>
    <property type="project" value="InterPro"/>
</dbReference>
<evidence type="ECO:0000313" key="4">
    <source>
        <dbReference type="Proteomes" id="UP000002748"/>
    </source>
</evidence>
<dbReference type="VEuPathDB" id="FungiDB:A1Q1_06958"/>
<sequence length="240" mass="26615">MNRLQPLLRASQHATSSRVTLDALASLSARSFATSAAAQAGPRRKPVEVEVPPLRWEPESPEPYRNSNGLADRAPTHTLTIACSANNCILTFTDRIGPLVPNTFAGQAKKFKGAQRGSYEAAHQATVRMIEQIKKVAEEFRQRQEKNPEEEALALAGFFAPELSDFRTRRRLNEQTANDTDVERMYIRVAFKGLFGHGRDAAATAIGGPEGEDIRNLITRVEDRTPIKIGGTRARRPRRV</sequence>
<dbReference type="GO" id="GO:0003735">
    <property type="term" value="F:structural constituent of ribosome"/>
    <property type="evidence" value="ECO:0007669"/>
    <property type="project" value="InterPro"/>
</dbReference>
<protein>
    <submittedName>
        <fullName evidence="3">Uncharacterized protein</fullName>
    </submittedName>
</protein>
<reference evidence="3 4" key="1">
    <citation type="journal article" date="2012" name="Eukaryot. Cell">
        <title>Draft genome sequence of CBS 2479, the standard type strain of Trichosporon asahii.</title>
        <authorList>
            <person name="Yang R.Y."/>
            <person name="Li H.T."/>
            <person name="Zhu H."/>
            <person name="Zhou G.P."/>
            <person name="Wang M."/>
            <person name="Wang L."/>
        </authorList>
    </citation>
    <scope>NUCLEOTIDE SEQUENCE [LARGE SCALE GENOMIC DNA]</scope>
    <source>
        <strain evidence="4">ATCC 90039 / CBS 2479 / JCM 2466 / KCTC 7840 / NCYC 2677 / UAMH 7654</strain>
    </source>
</reference>
<dbReference type="GO" id="GO:1990904">
    <property type="term" value="C:ribonucleoprotein complex"/>
    <property type="evidence" value="ECO:0007669"/>
    <property type="project" value="UniProtKB-KW"/>
</dbReference>
<evidence type="ECO:0000256" key="1">
    <source>
        <dbReference type="ARBA" id="ARBA00022980"/>
    </source>
</evidence>